<keyword evidence="6" id="KW-1185">Reference proteome</keyword>
<organism evidence="6 7">
    <name type="scientific">Trichuris muris</name>
    <name type="common">Mouse whipworm</name>
    <dbReference type="NCBI Taxonomy" id="70415"/>
    <lineage>
        <taxon>Eukaryota</taxon>
        <taxon>Metazoa</taxon>
        <taxon>Ecdysozoa</taxon>
        <taxon>Nematoda</taxon>
        <taxon>Enoplea</taxon>
        <taxon>Dorylaimia</taxon>
        <taxon>Trichinellida</taxon>
        <taxon>Trichuridae</taxon>
        <taxon>Trichuris</taxon>
    </lineage>
</organism>
<dbReference type="WBParaSite" id="TMUE_1000005025.1">
    <property type="protein sequence ID" value="TMUE_1000005025.1"/>
    <property type="gene ID" value="WBGene00289559"/>
</dbReference>
<keyword evidence="5" id="KW-0653">Protein transport</keyword>
<dbReference type="InterPro" id="IPR040122">
    <property type="entry name" value="Importin_beta"/>
</dbReference>
<keyword evidence="3" id="KW-0963">Cytoplasm</keyword>
<comment type="subcellular location">
    <subcellularLocation>
        <location evidence="1">Cytoplasm</location>
    </subcellularLocation>
</comment>
<proteinExistence type="predicted"/>
<dbReference type="Proteomes" id="UP000046395">
    <property type="component" value="Unassembled WGS sequence"/>
</dbReference>
<dbReference type="AlphaFoldDB" id="A0A5S6QD64"/>
<dbReference type="InterPro" id="IPR011989">
    <property type="entry name" value="ARM-like"/>
</dbReference>
<evidence type="ECO:0000256" key="1">
    <source>
        <dbReference type="ARBA" id="ARBA00004496"/>
    </source>
</evidence>
<name>A0A5S6QD64_TRIMR</name>
<dbReference type="Pfam" id="PF13513">
    <property type="entry name" value="HEAT_EZ"/>
    <property type="match status" value="1"/>
</dbReference>
<dbReference type="GO" id="GO:0005737">
    <property type="term" value="C:cytoplasm"/>
    <property type="evidence" value="ECO:0007669"/>
    <property type="project" value="UniProtKB-SubCell"/>
</dbReference>
<dbReference type="PANTHER" id="PTHR10527">
    <property type="entry name" value="IMPORTIN BETA"/>
    <property type="match status" value="1"/>
</dbReference>
<keyword evidence="4" id="KW-0677">Repeat</keyword>
<evidence type="ECO:0000256" key="5">
    <source>
        <dbReference type="ARBA" id="ARBA00022927"/>
    </source>
</evidence>
<evidence type="ECO:0000256" key="3">
    <source>
        <dbReference type="ARBA" id="ARBA00022490"/>
    </source>
</evidence>
<evidence type="ECO:0000256" key="2">
    <source>
        <dbReference type="ARBA" id="ARBA00022448"/>
    </source>
</evidence>
<accession>A0A5S6QD64</accession>
<evidence type="ECO:0000256" key="4">
    <source>
        <dbReference type="ARBA" id="ARBA00022737"/>
    </source>
</evidence>
<evidence type="ECO:0000313" key="6">
    <source>
        <dbReference type="Proteomes" id="UP000046395"/>
    </source>
</evidence>
<protein>
    <submittedName>
        <fullName evidence="7">Uncharacterized protein</fullName>
    </submittedName>
</protein>
<evidence type="ECO:0000313" key="7">
    <source>
        <dbReference type="WBParaSite" id="TMUE_1000005025.1"/>
    </source>
</evidence>
<dbReference type="Gene3D" id="1.25.10.10">
    <property type="entry name" value="Leucine-rich Repeat Variant"/>
    <property type="match status" value="1"/>
</dbReference>
<dbReference type="InterPro" id="IPR016024">
    <property type="entry name" value="ARM-type_fold"/>
</dbReference>
<reference evidence="7" key="1">
    <citation type="submission" date="2019-12" db="UniProtKB">
        <authorList>
            <consortium name="WormBaseParasite"/>
        </authorList>
    </citation>
    <scope>IDENTIFICATION</scope>
</reference>
<dbReference type="SUPFAM" id="SSF48371">
    <property type="entry name" value="ARM repeat"/>
    <property type="match status" value="1"/>
</dbReference>
<dbReference type="GO" id="GO:0006606">
    <property type="term" value="P:protein import into nucleus"/>
    <property type="evidence" value="ECO:0007669"/>
    <property type="project" value="InterPro"/>
</dbReference>
<dbReference type="STRING" id="70415.A0A5S6QD64"/>
<keyword evidence="2" id="KW-0813">Transport</keyword>
<sequence>MKKTLEQSIGLGSAIPIAELKGNMRQNKNNWIYFPWIHDQKQCFNPVADRKGAALSAARTLGRIRVIHPPSTTILSFGQRNDCSLRHTWQTTFLNASFQEPIILKLLVKILRQRMDKLLSEPPCSGSGSLRHRDIGGQLFCRASTTATRLWKVRCRFVGCICDDLRHENWLVKGATILALGTIAKGCTNSLAPHLPTLVPYLTECMNDQLVLIRFICCWTLSRYCYWLIQNLQEDVFEALFCQEFALLIVHL</sequence>